<dbReference type="RefSeq" id="WP_183765334.1">
    <property type="nucleotide sequence ID" value="NZ_BMHZ01000003.1"/>
</dbReference>
<keyword evidence="7" id="KW-1185">Reference proteome</keyword>
<keyword evidence="1" id="KW-0472">Membrane</keyword>
<reference evidence="4" key="4">
    <citation type="submission" date="2024-05" db="EMBL/GenBank/DDBJ databases">
        <authorList>
            <person name="Sun Q."/>
            <person name="Zhou Y."/>
        </authorList>
    </citation>
    <scope>NUCLEOTIDE SEQUENCE</scope>
    <source>
        <strain evidence="4">CGMCC 1.15287</strain>
    </source>
</reference>
<dbReference type="InterPro" id="IPR018905">
    <property type="entry name" value="A-galactase_NEW3"/>
</dbReference>
<accession>A0A7W6KBS8</accession>
<feature type="signal peptide" evidence="2">
    <location>
        <begin position="1"/>
        <end position="33"/>
    </location>
</feature>
<keyword evidence="1" id="KW-0812">Transmembrane</keyword>
<dbReference type="EMBL" id="JACIEF010000003">
    <property type="protein sequence ID" value="MBB4108869.1"/>
    <property type="molecule type" value="Genomic_DNA"/>
</dbReference>
<dbReference type="EMBL" id="BMHZ01000003">
    <property type="protein sequence ID" value="GGH08862.1"/>
    <property type="molecule type" value="Genomic_DNA"/>
</dbReference>
<evidence type="ECO:0000259" key="3">
    <source>
        <dbReference type="Pfam" id="PF10633"/>
    </source>
</evidence>
<dbReference type="Gene3D" id="2.60.40.10">
    <property type="entry name" value="Immunoglobulins"/>
    <property type="match status" value="1"/>
</dbReference>
<reference evidence="4" key="1">
    <citation type="journal article" date="2014" name="Int. J. Syst. Evol. Microbiol.">
        <title>Complete genome of a new Firmicutes species belonging to the dominant human colonic microbiota ('Ruminococcus bicirculans') reveals two chromosomes and a selective capacity to utilize plant glucans.</title>
        <authorList>
            <consortium name="NISC Comparative Sequencing Program"/>
            <person name="Wegmann U."/>
            <person name="Louis P."/>
            <person name="Goesmann A."/>
            <person name="Henrissat B."/>
            <person name="Duncan S.H."/>
            <person name="Flint H.J."/>
        </authorList>
    </citation>
    <scope>NUCLEOTIDE SEQUENCE</scope>
    <source>
        <strain evidence="4">CGMCC 1.15287</strain>
    </source>
</reference>
<proteinExistence type="predicted"/>
<gene>
    <name evidence="4" type="ORF">GCM10007422_26640</name>
    <name evidence="5" type="ORF">GGQ60_002878</name>
</gene>
<dbReference type="Proteomes" id="UP000642938">
    <property type="component" value="Unassembled WGS sequence"/>
</dbReference>
<feature type="transmembrane region" description="Helical" evidence="1">
    <location>
        <begin position="259"/>
        <end position="279"/>
    </location>
</feature>
<evidence type="ECO:0000313" key="7">
    <source>
        <dbReference type="Proteomes" id="UP000642938"/>
    </source>
</evidence>
<feature type="domain" description="Alpha-galactosidase NEW3" evidence="3">
    <location>
        <begin position="166"/>
        <end position="240"/>
    </location>
</feature>
<dbReference type="AlphaFoldDB" id="A0A7W6KBS8"/>
<reference evidence="5 6" key="3">
    <citation type="submission" date="2020-08" db="EMBL/GenBank/DDBJ databases">
        <title>Genomic Encyclopedia of Type Strains, Phase IV (KMG-IV): sequencing the most valuable type-strain genomes for metagenomic binning, comparative biology and taxonomic classification.</title>
        <authorList>
            <person name="Goeker M."/>
        </authorList>
    </citation>
    <scope>NUCLEOTIDE SEQUENCE [LARGE SCALE GENOMIC DNA]</scope>
    <source>
        <strain evidence="5 6">DSM 100774</strain>
    </source>
</reference>
<feature type="chain" id="PRO_5031407348" evidence="2">
    <location>
        <begin position="34"/>
        <end position="285"/>
    </location>
</feature>
<evidence type="ECO:0000256" key="2">
    <source>
        <dbReference type="SAM" id="SignalP"/>
    </source>
</evidence>
<dbReference type="PANTHER" id="PTHR39198">
    <property type="entry name" value="HYPOTHETICAL MEMBRANE PROTEIN, CONSERVED"/>
    <property type="match status" value="1"/>
</dbReference>
<dbReference type="Proteomes" id="UP000532273">
    <property type="component" value="Unassembled WGS sequence"/>
</dbReference>
<evidence type="ECO:0000256" key="1">
    <source>
        <dbReference type="SAM" id="Phobius"/>
    </source>
</evidence>
<evidence type="ECO:0000313" key="4">
    <source>
        <dbReference type="EMBL" id="GGH08862.1"/>
    </source>
</evidence>
<dbReference type="Pfam" id="PF10633">
    <property type="entry name" value="NPCBM_assoc"/>
    <property type="match status" value="1"/>
</dbReference>
<evidence type="ECO:0000313" key="6">
    <source>
        <dbReference type="Proteomes" id="UP000532273"/>
    </source>
</evidence>
<dbReference type="PANTHER" id="PTHR39198:SF1">
    <property type="entry name" value="ALPHA-GALACTOSIDASE NEW3 DOMAIN-CONTAINING PROTEIN"/>
    <property type="match status" value="1"/>
</dbReference>
<name>A0A7W6KBS8_9SPHI</name>
<keyword evidence="1" id="KW-1133">Transmembrane helix</keyword>
<evidence type="ECO:0000313" key="5">
    <source>
        <dbReference type="EMBL" id="MBB4108869.1"/>
    </source>
</evidence>
<protein>
    <submittedName>
        <fullName evidence="5">Putative membrane protein</fullName>
    </submittedName>
</protein>
<organism evidence="5 6">
    <name type="scientific">Pedobacter zeae</name>
    <dbReference type="NCBI Taxonomy" id="1737356"/>
    <lineage>
        <taxon>Bacteria</taxon>
        <taxon>Pseudomonadati</taxon>
        <taxon>Bacteroidota</taxon>
        <taxon>Sphingobacteriia</taxon>
        <taxon>Sphingobacteriales</taxon>
        <taxon>Sphingobacteriaceae</taxon>
        <taxon>Pedobacter</taxon>
    </lineage>
</organism>
<reference evidence="7" key="2">
    <citation type="journal article" date="2019" name="Int. J. Syst. Evol. Microbiol.">
        <title>The Global Catalogue of Microorganisms (GCM) 10K type strain sequencing project: providing services to taxonomists for standard genome sequencing and annotation.</title>
        <authorList>
            <consortium name="The Broad Institute Genomics Platform"/>
            <consortium name="The Broad Institute Genome Sequencing Center for Infectious Disease"/>
            <person name="Wu L."/>
            <person name="Ma J."/>
        </authorList>
    </citation>
    <scope>NUCLEOTIDE SEQUENCE [LARGE SCALE GENOMIC DNA]</scope>
    <source>
        <strain evidence="7">CGMCC 1.15287</strain>
    </source>
</reference>
<sequence>MMSKKLLPNNWRKRIVGALLLLTTISAAFPAHAQQANVQKGPSGLTAKLINIESATNEPFRFSVSLHNGTSSQQLYELKADLPVGWQASYRVEGSQVTSVNLEAGKTQEIAVEITASSAASARKYLIPFKAVSATQPLSLQLEAVVKGSYGSTISTPSGRLSEEVTSGAHKEIELEVRNTGTLPLNDLEVTAQLPSGWEASFEPSKIAKLEGGKKTIVKASLKVPDKTIAGDYGATFSLSGNNANGQASFRIFVKTSILSGWIGILVILMAVAAVYVLIRKYGRR</sequence>
<dbReference type="InterPro" id="IPR013783">
    <property type="entry name" value="Ig-like_fold"/>
</dbReference>
<keyword evidence="2" id="KW-0732">Signal</keyword>
<comment type="caution">
    <text evidence="5">The sequence shown here is derived from an EMBL/GenBank/DDBJ whole genome shotgun (WGS) entry which is preliminary data.</text>
</comment>